<dbReference type="RefSeq" id="WP_184912687.1">
    <property type="nucleotide sequence ID" value="NZ_JACHJR010000001.1"/>
</dbReference>
<dbReference type="EMBL" id="JACHJR010000001">
    <property type="protein sequence ID" value="MBB4945946.1"/>
    <property type="molecule type" value="Genomic_DNA"/>
</dbReference>
<dbReference type="PROSITE" id="PS51257">
    <property type="entry name" value="PROKAR_LIPOPROTEIN"/>
    <property type="match status" value="1"/>
</dbReference>
<protein>
    <submittedName>
        <fullName evidence="3">Putative lipoprotein with Yx(FWY)xxD motif</fullName>
    </submittedName>
</protein>
<dbReference type="AlphaFoldDB" id="A0A7W7WG71"/>
<keyword evidence="4" id="KW-1185">Reference proteome</keyword>
<evidence type="ECO:0000256" key="2">
    <source>
        <dbReference type="SAM" id="SignalP"/>
    </source>
</evidence>
<feature type="signal peptide" evidence="2">
    <location>
        <begin position="1"/>
        <end position="17"/>
    </location>
</feature>
<dbReference type="PROSITE" id="PS51318">
    <property type="entry name" value="TAT"/>
    <property type="match status" value="1"/>
</dbReference>
<keyword evidence="3" id="KW-0449">Lipoprotein</keyword>
<reference evidence="3 4" key="1">
    <citation type="submission" date="2020-08" db="EMBL/GenBank/DDBJ databases">
        <title>Sequencing the genomes of 1000 actinobacteria strains.</title>
        <authorList>
            <person name="Klenk H.-P."/>
        </authorList>
    </citation>
    <scope>NUCLEOTIDE SEQUENCE [LARGE SCALE GENOMIC DNA]</scope>
    <source>
        <strain evidence="3 4">DSM 44786</strain>
    </source>
</reference>
<keyword evidence="2" id="KW-0732">Signal</keyword>
<dbReference type="Pfam" id="PF03640">
    <property type="entry name" value="Lipoprotein_15"/>
    <property type="match status" value="2"/>
</dbReference>
<dbReference type="PANTHER" id="PTHR39335:SF1">
    <property type="entry name" value="BLL4220 PROTEIN"/>
    <property type="match status" value="1"/>
</dbReference>
<sequence>MRNLRRTALLTVPAAVAGLLLLTACGSDGKPAATATPAASAPAASTPAASAPATDKAATDKAALKGSLAAGNTAKFGAIVLDGLDYTLYRFDKDTANPSASNCNGDCAAKWPPVPVNAQGTIKGIDAKLVGSVTRADGTKQLTLGGWPLYRFAGDKAPGETNGQGVGGTWFIAAPDGKKAAAGTGTGGNGY</sequence>
<dbReference type="InterPro" id="IPR005297">
    <property type="entry name" value="Lipoprotein_repeat"/>
</dbReference>
<comment type="caution">
    <text evidence="3">The sequence shown here is derived from an EMBL/GenBank/DDBJ whole genome shotgun (WGS) entry which is preliminary data.</text>
</comment>
<proteinExistence type="predicted"/>
<evidence type="ECO:0000313" key="4">
    <source>
        <dbReference type="Proteomes" id="UP000573327"/>
    </source>
</evidence>
<dbReference type="PANTHER" id="PTHR39335">
    <property type="entry name" value="BLL4220 PROTEIN"/>
    <property type="match status" value="1"/>
</dbReference>
<dbReference type="Proteomes" id="UP000573327">
    <property type="component" value="Unassembled WGS sequence"/>
</dbReference>
<accession>A0A7W7WG71</accession>
<dbReference type="GO" id="GO:0043448">
    <property type="term" value="P:alkane catabolic process"/>
    <property type="evidence" value="ECO:0007669"/>
    <property type="project" value="TreeGrafter"/>
</dbReference>
<evidence type="ECO:0000256" key="1">
    <source>
        <dbReference type="SAM" id="MobiDB-lite"/>
    </source>
</evidence>
<dbReference type="InterPro" id="IPR006311">
    <property type="entry name" value="TAT_signal"/>
</dbReference>
<feature type="region of interest" description="Disordered" evidence="1">
    <location>
        <begin position="33"/>
        <end position="52"/>
    </location>
</feature>
<evidence type="ECO:0000313" key="3">
    <source>
        <dbReference type="EMBL" id="MBB4945946.1"/>
    </source>
</evidence>
<gene>
    <name evidence="3" type="ORF">F4556_001481</name>
</gene>
<feature type="chain" id="PRO_5039237920" evidence="2">
    <location>
        <begin position="18"/>
        <end position="191"/>
    </location>
</feature>
<organism evidence="3 4">
    <name type="scientific">Kitasatospora gansuensis</name>
    <dbReference type="NCBI Taxonomy" id="258050"/>
    <lineage>
        <taxon>Bacteria</taxon>
        <taxon>Bacillati</taxon>
        <taxon>Actinomycetota</taxon>
        <taxon>Actinomycetes</taxon>
        <taxon>Kitasatosporales</taxon>
        <taxon>Streptomycetaceae</taxon>
        <taxon>Kitasatospora</taxon>
    </lineage>
</organism>
<name>A0A7W7WG71_9ACTN</name>